<dbReference type="GO" id="GO:0000166">
    <property type="term" value="F:nucleotide binding"/>
    <property type="evidence" value="ECO:0007669"/>
    <property type="project" value="InterPro"/>
</dbReference>
<proteinExistence type="predicted"/>
<dbReference type="STRING" id="196164.gene:10740816"/>
<dbReference type="KEGG" id="cef:CE0418"/>
<dbReference type="Gene3D" id="1.10.150.20">
    <property type="entry name" value="5' to 3' exonuclease, C-terminal subdomain"/>
    <property type="match status" value="1"/>
</dbReference>
<dbReference type="eggNOG" id="ENOG5032S5R">
    <property type="taxonomic scope" value="Bacteria"/>
</dbReference>
<organism evidence="2 3">
    <name type="scientific">Corynebacterium efficiens (strain DSM 44549 / YS-314 / AJ 12310 / JCM 11189 / NBRC 100395)</name>
    <dbReference type="NCBI Taxonomy" id="196164"/>
    <lineage>
        <taxon>Bacteria</taxon>
        <taxon>Bacillati</taxon>
        <taxon>Actinomycetota</taxon>
        <taxon>Actinomycetes</taxon>
        <taxon>Mycobacteriales</taxon>
        <taxon>Corynebacteriaceae</taxon>
        <taxon>Corynebacterium</taxon>
    </lineage>
</organism>
<evidence type="ECO:0000259" key="1">
    <source>
        <dbReference type="Pfam" id="PF08818"/>
    </source>
</evidence>
<dbReference type="EMBL" id="BA000035">
    <property type="protein sequence ID" value="BAC17228.1"/>
    <property type="molecule type" value="Genomic_DNA"/>
</dbReference>
<sequence length="213" mass="23312">MFRSRCGLGWRLIKKLAEAGYPDLESLNGVDCAELISLPGVGPRTLERIQEQLVEKGMSLGGTIPTLPARGATITPGHTGVSAPDIKTRITSVDPVDFINALETPRRVEHGHLLLEIFNRVTGVEPRMWGPSMIGYGQVHYVSHTGREGDWFAVGFSPRKAKISLYGLEGDENLLAQLGKHTRGVGCVYINKPEDVRLDVLEDMIRVAWAGQG</sequence>
<dbReference type="InterPro" id="IPR010995">
    <property type="entry name" value="DNA_repair_Rad51/TF_NusA_a-hlx"/>
</dbReference>
<dbReference type="Pfam" id="PF14520">
    <property type="entry name" value="HHH_5"/>
    <property type="match status" value="1"/>
</dbReference>
<reference evidence="2 3" key="1">
    <citation type="journal article" date="2003" name="Genome Res.">
        <title>Comparative complete genome sequence analysis of the amino acid replacements responsible for the thermostability of Corynebacterium efficiens.</title>
        <authorList>
            <person name="Nishio Y."/>
            <person name="Nakamura Y."/>
            <person name="Kawarabayasi Y."/>
            <person name="Usuda Y."/>
            <person name="Kimura E."/>
            <person name="Sugimoto S."/>
            <person name="Matsui K."/>
            <person name="Yamagishi A."/>
            <person name="Kikuchi H."/>
            <person name="Ikeo K."/>
            <person name="Gojobori T."/>
        </authorList>
    </citation>
    <scope>NUCLEOTIDE SEQUENCE [LARGE SCALE GENOMIC DNA]</scope>
    <source>
        <strain evidence="3">DSM 44549 / YS-314 / AJ 12310 / JCM 11189 / NBRC 100395</strain>
    </source>
</reference>
<evidence type="ECO:0000313" key="2">
    <source>
        <dbReference type="EMBL" id="BAC17228.1"/>
    </source>
</evidence>
<protein>
    <recommendedName>
        <fullName evidence="1">YdhG-like domain-containing protein</fullName>
    </recommendedName>
</protein>
<dbReference type="Proteomes" id="UP000001409">
    <property type="component" value="Chromosome"/>
</dbReference>
<dbReference type="Pfam" id="PF08818">
    <property type="entry name" value="DUF1801"/>
    <property type="match status" value="1"/>
</dbReference>
<keyword evidence="3" id="KW-1185">Reference proteome</keyword>
<dbReference type="OrthoDB" id="5951444at2"/>
<dbReference type="InterPro" id="IPR014922">
    <property type="entry name" value="YdhG-like"/>
</dbReference>
<feature type="domain" description="YdhG-like" evidence="1">
    <location>
        <begin position="113"/>
        <end position="208"/>
    </location>
</feature>
<dbReference type="SUPFAM" id="SSF47794">
    <property type="entry name" value="Rad51 N-terminal domain-like"/>
    <property type="match status" value="1"/>
</dbReference>
<evidence type="ECO:0000313" key="3">
    <source>
        <dbReference type="Proteomes" id="UP000001409"/>
    </source>
</evidence>
<accession>Q8FSH5</accession>
<name>Q8FSH5_COREF</name>
<dbReference type="HOGENOM" id="CLU_112367_0_0_11"/>
<dbReference type="AlphaFoldDB" id="Q8FSH5"/>